<feature type="compositionally biased region" description="Polar residues" evidence="1">
    <location>
        <begin position="429"/>
        <end position="442"/>
    </location>
</feature>
<feature type="compositionally biased region" description="Polar residues" evidence="1">
    <location>
        <begin position="449"/>
        <end position="461"/>
    </location>
</feature>
<evidence type="ECO:0000313" key="3">
    <source>
        <dbReference type="EMBL" id="KAK6512335.1"/>
    </source>
</evidence>
<evidence type="ECO:0000313" key="4">
    <source>
        <dbReference type="Proteomes" id="UP001370758"/>
    </source>
</evidence>
<sequence>MPRSRLLFVAGSLLVSYACAGVIYPRAVEHGVIVPRYQNSPVGVNPSEGARFRRYKRQELTLDEGAIVFPEELPPVEEGTTEEVIESTETTTVIEEPAPDFGPDDSQGPPDGSQGPPDGSQGPPDGSQGPPDGSQGPPPEGARGDGPPPDEESHPPPPSINGDEFGVDAPPLMPDDTGDPKDDAATTQQLIAESRKELEGDSPEMTQKELDDMATAVELISADLSKREDPATVNVEDKVKSEMDDWDNLPDAEKRESHERALYSSTTQELEMSAVVSNLLGVAEKIINGEVKTDATEGLESIQSEDVPSNSTEAEGPVDVVEPSSRLRKRSLEKRFLIPGLLGLFGISASAGFNAEVKTPIGGFGVALSTGIGKATNADPPKPQEKIVFMDREVVKQQPQQASNQPQQTVQQQSFRQQTFRQSQGQSQEPTFTKAESQQPKSTVPGWDSTYQQNQGFGSNRSWRKSRRLLK</sequence>
<feature type="compositionally biased region" description="Basic and acidic residues" evidence="1">
    <location>
        <begin position="224"/>
        <end position="243"/>
    </location>
</feature>
<feature type="compositionally biased region" description="Basic and acidic residues" evidence="1">
    <location>
        <begin position="251"/>
        <end position="261"/>
    </location>
</feature>
<dbReference type="PROSITE" id="PS51257">
    <property type="entry name" value="PROKAR_LIPOPROTEIN"/>
    <property type="match status" value="1"/>
</dbReference>
<gene>
    <name evidence="3" type="ORF">TWF481_001223</name>
</gene>
<dbReference type="EMBL" id="JAVHJL010000001">
    <property type="protein sequence ID" value="KAK6512335.1"/>
    <property type="molecule type" value="Genomic_DNA"/>
</dbReference>
<proteinExistence type="predicted"/>
<feature type="region of interest" description="Disordered" evidence="1">
    <location>
        <begin position="293"/>
        <end position="323"/>
    </location>
</feature>
<feature type="signal peptide" evidence="2">
    <location>
        <begin position="1"/>
        <end position="20"/>
    </location>
</feature>
<protein>
    <submittedName>
        <fullName evidence="3">Uncharacterized protein</fullName>
    </submittedName>
</protein>
<feature type="compositionally biased region" description="Polar residues" evidence="1">
    <location>
        <begin position="301"/>
        <end position="313"/>
    </location>
</feature>
<evidence type="ECO:0000256" key="2">
    <source>
        <dbReference type="SAM" id="SignalP"/>
    </source>
</evidence>
<feature type="region of interest" description="Disordered" evidence="1">
    <location>
        <begin position="74"/>
        <end position="266"/>
    </location>
</feature>
<keyword evidence="2" id="KW-0732">Signal</keyword>
<dbReference type="Proteomes" id="UP001370758">
    <property type="component" value="Unassembled WGS sequence"/>
</dbReference>
<feature type="compositionally biased region" description="Low complexity" evidence="1">
    <location>
        <begin position="397"/>
        <end position="428"/>
    </location>
</feature>
<feature type="compositionally biased region" description="Low complexity" evidence="1">
    <location>
        <begin position="104"/>
        <end position="135"/>
    </location>
</feature>
<keyword evidence="4" id="KW-1185">Reference proteome</keyword>
<feature type="region of interest" description="Disordered" evidence="1">
    <location>
        <begin position="392"/>
        <end position="471"/>
    </location>
</feature>
<reference evidence="3 4" key="1">
    <citation type="submission" date="2023-08" db="EMBL/GenBank/DDBJ databases">
        <authorList>
            <person name="Palmer J.M."/>
        </authorList>
    </citation>
    <scope>NUCLEOTIDE SEQUENCE [LARGE SCALE GENOMIC DNA]</scope>
    <source>
        <strain evidence="3 4">TWF481</strain>
    </source>
</reference>
<feature type="compositionally biased region" description="Basic residues" evidence="1">
    <location>
        <begin position="462"/>
        <end position="471"/>
    </location>
</feature>
<name>A0AAV9WRD6_9PEZI</name>
<organism evidence="3 4">
    <name type="scientific">Arthrobotrys musiformis</name>
    <dbReference type="NCBI Taxonomy" id="47236"/>
    <lineage>
        <taxon>Eukaryota</taxon>
        <taxon>Fungi</taxon>
        <taxon>Dikarya</taxon>
        <taxon>Ascomycota</taxon>
        <taxon>Pezizomycotina</taxon>
        <taxon>Orbiliomycetes</taxon>
        <taxon>Orbiliales</taxon>
        <taxon>Orbiliaceae</taxon>
        <taxon>Arthrobotrys</taxon>
    </lineage>
</organism>
<accession>A0AAV9WRD6</accession>
<feature type="chain" id="PRO_5043451934" evidence="2">
    <location>
        <begin position="21"/>
        <end position="471"/>
    </location>
</feature>
<evidence type="ECO:0000256" key="1">
    <source>
        <dbReference type="SAM" id="MobiDB-lite"/>
    </source>
</evidence>
<comment type="caution">
    <text evidence="3">The sequence shown here is derived from an EMBL/GenBank/DDBJ whole genome shotgun (WGS) entry which is preliminary data.</text>
</comment>
<dbReference type="AlphaFoldDB" id="A0AAV9WRD6"/>
<feature type="compositionally biased region" description="Low complexity" evidence="1">
    <location>
        <begin position="87"/>
        <end position="96"/>
    </location>
</feature>